<comment type="caution">
    <text evidence="1">The sequence shown here is derived from an EMBL/GenBank/DDBJ whole genome shotgun (WGS) entry which is preliminary data.</text>
</comment>
<accession>A0A1X3D1F5</accession>
<evidence type="ECO:0000313" key="1">
    <source>
        <dbReference type="EMBL" id="OSI13718.1"/>
    </source>
</evidence>
<dbReference type="EMBL" id="MTBO01000062">
    <property type="protein sequence ID" value="OSI13718.1"/>
    <property type="molecule type" value="Genomic_DNA"/>
</dbReference>
<dbReference type="OrthoDB" id="2218409at2"/>
<reference evidence="2" key="1">
    <citation type="submission" date="2017-01" db="EMBL/GenBank/DDBJ databases">
        <authorList>
            <person name="Wolfgang W.J."/>
            <person name="Cole J."/>
            <person name="Wroblewski D."/>
            <person name="Mcginnis J."/>
            <person name="Musser K.A."/>
        </authorList>
    </citation>
    <scope>NUCLEOTIDE SEQUENCE [LARGE SCALE GENOMIC DNA]</scope>
    <source>
        <strain evidence="2">DSM 19151</strain>
    </source>
</reference>
<proteinExistence type="predicted"/>
<name>A0A1X3D1F5_9NEIS</name>
<gene>
    <name evidence="1" type="ORF">BWD09_12760</name>
</gene>
<sequence>MSVKSGRYAIYNGKEYRISKIDGHYEIISNDEKDLEKGFIEYKPEKKLNPRIFFKIVIPSEIKEVYAINTYAIYKGFEFPVRYEEEGEYILVADYSPLIEKLQFDRVDKYGYEKKVKKEELDLVFEKKTLRPNFFK</sequence>
<dbReference type="Proteomes" id="UP000193118">
    <property type="component" value="Unassembled WGS sequence"/>
</dbReference>
<dbReference type="AlphaFoldDB" id="A0A1X3D1F5"/>
<dbReference type="PIRSF" id="PIRSF033725">
    <property type="entry name" value="UCP033725"/>
    <property type="match status" value="1"/>
</dbReference>
<dbReference type="STRING" id="194197.BWD09_12760"/>
<organism evidence="1 2">
    <name type="scientific">Neisseria dentiae</name>
    <dbReference type="NCBI Taxonomy" id="194197"/>
    <lineage>
        <taxon>Bacteria</taxon>
        <taxon>Pseudomonadati</taxon>
        <taxon>Pseudomonadota</taxon>
        <taxon>Betaproteobacteria</taxon>
        <taxon>Neisseriales</taxon>
        <taxon>Neisseriaceae</taxon>
        <taxon>Neisseria</taxon>
    </lineage>
</organism>
<evidence type="ECO:0000313" key="2">
    <source>
        <dbReference type="Proteomes" id="UP000193118"/>
    </source>
</evidence>
<dbReference type="GeneID" id="94581695"/>
<keyword evidence="2" id="KW-1185">Reference proteome</keyword>
<dbReference type="RefSeq" id="WP_085367151.1">
    <property type="nucleotide sequence ID" value="NZ_CAUJPZ010000096.1"/>
</dbReference>
<dbReference type="InterPro" id="IPR017020">
    <property type="entry name" value="UCP033725"/>
</dbReference>
<protein>
    <submittedName>
        <fullName evidence="1">Uncharacterized protein</fullName>
    </submittedName>
</protein>